<dbReference type="GO" id="GO:0046491">
    <property type="term" value="P:L-methylmalonyl-CoA metabolic process"/>
    <property type="evidence" value="ECO:0007669"/>
    <property type="project" value="TreeGrafter"/>
</dbReference>
<accession>X0W891</accession>
<keyword evidence="1" id="KW-0479">Metal-binding</keyword>
<dbReference type="InterPro" id="IPR037523">
    <property type="entry name" value="VOC_core"/>
</dbReference>
<name>X0W891_9ZZZZ</name>
<dbReference type="InterPro" id="IPR029068">
    <property type="entry name" value="Glyas_Bleomycin-R_OHBP_Dase"/>
</dbReference>
<protein>
    <recommendedName>
        <fullName evidence="2">VOC domain-containing protein</fullName>
    </recommendedName>
</protein>
<proteinExistence type="predicted"/>
<dbReference type="GO" id="GO:0004493">
    <property type="term" value="F:methylmalonyl-CoA epimerase activity"/>
    <property type="evidence" value="ECO:0007669"/>
    <property type="project" value="TreeGrafter"/>
</dbReference>
<dbReference type="Gene3D" id="3.10.180.10">
    <property type="entry name" value="2,3-Dihydroxybiphenyl 1,2-Dioxygenase, domain 1"/>
    <property type="match status" value="2"/>
</dbReference>
<dbReference type="EMBL" id="BARS01032288">
    <property type="protein sequence ID" value="GAG27169.1"/>
    <property type="molecule type" value="Genomic_DNA"/>
</dbReference>
<evidence type="ECO:0000259" key="2">
    <source>
        <dbReference type="PROSITE" id="PS51819"/>
    </source>
</evidence>
<dbReference type="SUPFAM" id="SSF54593">
    <property type="entry name" value="Glyoxalase/Bleomycin resistance protein/Dihydroxybiphenyl dioxygenase"/>
    <property type="match status" value="1"/>
</dbReference>
<dbReference type="PROSITE" id="PS51819">
    <property type="entry name" value="VOC"/>
    <property type="match status" value="1"/>
</dbReference>
<evidence type="ECO:0000256" key="1">
    <source>
        <dbReference type="ARBA" id="ARBA00022723"/>
    </source>
</evidence>
<sequence>KVTGINQVAIVVKDLQKVMENYWNILGIGPWEVFDWEAPLVYDRKYHGKTAWARDKIALAQVGAVQLELCQPVEGDSIYQDFLMEHGEGLHHLNFLVDDVDEAAEILAKEGFPSIQSGRWGPPAAKCAFNYIDIKPLRTVWEPVHEGEKVGAEPIRYPKDPAVVSPAKVKVTGINQVAIVVKDLQKVMENYWNILGIGPWEVFDWEAPLVYDRKYHGKTAWARDKIALAQVGAVQLELCQPVEGDSIYQDFLMEHGEGLH</sequence>
<dbReference type="GO" id="GO:0046872">
    <property type="term" value="F:metal ion binding"/>
    <property type="evidence" value="ECO:0007669"/>
    <property type="project" value="UniProtKB-KW"/>
</dbReference>
<dbReference type="Pfam" id="PF13669">
    <property type="entry name" value="Glyoxalase_4"/>
    <property type="match status" value="2"/>
</dbReference>
<gene>
    <name evidence="3" type="ORF">S01H1_50135</name>
</gene>
<feature type="non-terminal residue" evidence="3">
    <location>
        <position position="1"/>
    </location>
</feature>
<dbReference type="PANTHER" id="PTHR43048:SF3">
    <property type="entry name" value="METHYLMALONYL-COA EPIMERASE, MITOCHONDRIAL"/>
    <property type="match status" value="1"/>
</dbReference>
<feature type="non-terminal residue" evidence="3">
    <location>
        <position position="260"/>
    </location>
</feature>
<comment type="caution">
    <text evidence="3">The sequence shown here is derived from an EMBL/GenBank/DDBJ whole genome shotgun (WGS) entry which is preliminary data.</text>
</comment>
<dbReference type="InterPro" id="IPR051785">
    <property type="entry name" value="MMCE/EMCE_epimerase"/>
</dbReference>
<organism evidence="3">
    <name type="scientific">marine sediment metagenome</name>
    <dbReference type="NCBI Taxonomy" id="412755"/>
    <lineage>
        <taxon>unclassified sequences</taxon>
        <taxon>metagenomes</taxon>
        <taxon>ecological metagenomes</taxon>
    </lineage>
</organism>
<reference evidence="3" key="1">
    <citation type="journal article" date="2014" name="Front. Microbiol.">
        <title>High frequency of phylogenetically diverse reductive dehalogenase-homologous genes in deep subseafloor sedimentary metagenomes.</title>
        <authorList>
            <person name="Kawai M."/>
            <person name="Futagami T."/>
            <person name="Toyoda A."/>
            <person name="Takaki Y."/>
            <person name="Nishi S."/>
            <person name="Hori S."/>
            <person name="Arai W."/>
            <person name="Tsubouchi T."/>
            <person name="Morono Y."/>
            <person name="Uchiyama I."/>
            <person name="Ito T."/>
            <person name="Fujiyama A."/>
            <person name="Inagaki F."/>
            <person name="Takami H."/>
        </authorList>
    </citation>
    <scope>NUCLEOTIDE SEQUENCE</scope>
    <source>
        <strain evidence="3">Expedition CK06-06</strain>
    </source>
</reference>
<dbReference type="PANTHER" id="PTHR43048">
    <property type="entry name" value="METHYLMALONYL-COA EPIMERASE"/>
    <property type="match status" value="1"/>
</dbReference>
<dbReference type="AlphaFoldDB" id="X0W891"/>
<evidence type="ECO:0000313" key="3">
    <source>
        <dbReference type="EMBL" id="GAG27169.1"/>
    </source>
</evidence>
<feature type="domain" description="VOC" evidence="2">
    <location>
        <begin position="4"/>
        <end position="146"/>
    </location>
</feature>